<gene>
    <name evidence="2" type="ORF">MKZ38_004214</name>
</gene>
<dbReference type="Proteomes" id="UP001201980">
    <property type="component" value="Unassembled WGS sequence"/>
</dbReference>
<reference evidence="2" key="1">
    <citation type="submission" date="2022-07" db="EMBL/GenBank/DDBJ databases">
        <title>Draft genome sequence of Zalerion maritima ATCC 34329, a (micro)plastics degrading marine fungus.</title>
        <authorList>
            <person name="Paco A."/>
            <person name="Goncalves M.F.M."/>
            <person name="Rocha-Santos T.A.P."/>
            <person name="Alves A."/>
        </authorList>
    </citation>
    <scope>NUCLEOTIDE SEQUENCE</scope>
    <source>
        <strain evidence="2">ATCC 34329</strain>
    </source>
</reference>
<evidence type="ECO:0000313" key="2">
    <source>
        <dbReference type="EMBL" id="KAJ2898046.1"/>
    </source>
</evidence>
<protein>
    <submittedName>
        <fullName evidence="2">Manganese transporter</fullName>
    </submittedName>
</protein>
<sequence length="166" mass="17990">MNTYPCCLNGAGLFSPRALLISTLPQASISLAKQNQIRHVHSSNDEPYQPREHGSIPRIRHPSTSFLSLPVSRRGWDAQSSVSAQTGRQTSSAPDVLAASGNALPVLEHEPRPPRASPVMYLFRHVNQINGAATSGSTMLSATFDPLSAALSPSLPVARRRRRCWA</sequence>
<evidence type="ECO:0000313" key="3">
    <source>
        <dbReference type="Proteomes" id="UP001201980"/>
    </source>
</evidence>
<organism evidence="2 3">
    <name type="scientific">Zalerion maritima</name>
    <dbReference type="NCBI Taxonomy" id="339359"/>
    <lineage>
        <taxon>Eukaryota</taxon>
        <taxon>Fungi</taxon>
        <taxon>Dikarya</taxon>
        <taxon>Ascomycota</taxon>
        <taxon>Pezizomycotina</taxon>
        <taxon>Sordariomycetes</taxon>
        <taxon>Lulworthiomycetidae</taxon>
        <taxon>Lulworthiales</taxon>
        <taxon>Lulworthiaceae</taxon>
        <taxon>Zalerion</taxon>
    </lineage>
</organism>
<evidence type="ECO:0000256" key="1">
    <source>
        <dbReference type="SAM" id="MobiDB-lite"/>
    </source>
</evidence>
<accession>A0AAD5RLM4</accession>
<comment type="caution">
    <text evidence="2">The sequence shown here is derived from an EMBL/GenBank/DDBJ whole genome shotgun (WGS) entry which is preliminary data.</text>
</comment>
<name>A0AAD5RLM4_9PEZI</name>
<feature type="region of interest" description="Disordered" evidence="1">
    <location>
        <begin position="35"/>
        <end position="60"/>
    </location>
</feature>
<dbReference type="EMBL" id="JAKWBI020000247">
    <property type="protein sequence ID" value="KAJ2898046.1"/>
    <property type="molecule type" value="Genomic_DNA"/>
</dbReference>
<proteinExistence type="predicted"/>
<dbReference type="AlphaFoldDB" id="A0AAD5RLM4"/>
<feature type="compositionally biased region" description="Basic and acidic residues" evidence="1">
    <location>
        <begin position="42"/>
        <end position="55"/>
    </location>
</feature>
<keyword evidence="3" id="KW-1185">Reference proteome</keyword>